<dbReference type="EMBL" id="FNMY01000002">
    <property type="protein sequence ID" value="SDW56575.1"/>
    <property type="molecule type" value="Genomic_DNA"/>
</dbReference>
<dbReference type="NCBIfam" id="TIGR01981">
    <property type="entry name" value="sufD"/>
    <property type="match status" value="1"/>
</dbReference>
<dbReference type="PANTHER" id="PTHR43575">
    <property type="entry name" value="PROTEIN ABCI7, CHLOROPLASTIC"/>
    <property type="match status" value="1"/>
</dbReference>
<dbReference type="PANTHER" id="PTHR43575:SF1">
    <property type="entry name" value="PROTEIN ABCI7, CHLOROPLASTIC"/>
    <property type="match status" value="1"/>
</dbReference>
<name>A0A1H2UKD1_9FLAO</name>
<dbReference type="Pfam" id="PF19295">
    <property type="entry name" value="SufBD_N"/>
    <property type="match status" value="1"/>
</dbReference>
<dbReference type="Pfam" id="PF01458">
    <property type="entry name" value="SUFBD_core"/>
    <property type="match status" value="1"/>
</dbReference>
<evidence type="ECO:0000313" key="4">
    <source>
        <dbReference type="EMBL" id="SDW56575.1"/>
    </source>
</evidence>
<dbReference type="InterPro" id="IPR045595">
    <property type="entry name" value="SufBD_N"/>
</dbReference>
<dbReference type="InterPro" id="IPR037284">
    <property type="entry name" value="SUF_FeS_clus_asmbl_SufBD_sf"/>
</dbReference>
<organism evidence="4 5">
    <name type="scientific">Flagellimonas zhangzhouensis</name>
    <dbReference type="NCBI Taxonomy" id="1073328"/>
    <lineage>
        <taxon>Bacteria</taxon>
        <taxon>Pseudomonadati</taxon>
        <taxon>Bacteroidota</taxon>
        <taxon>Flavobacteriia</taxon>
        <taxon>Flavobacteriales</taxon>
        <taxon>Flavobacteriaceae</taxon>
        <taxon>Flagellimonas</taxon>
    </lineage>
</organism>
<dbReference type="SUPFAM" id="SSF101960">
    <property type="entry name" value="Stabilizer of iron transporter SufD"/>
    <property type="match status" value="1"/>
</dbReference>
<comment type="similarity">
    <text evidence="1">Belongs to the iron-sulfur cluster assembly SufBD family.</text>
</comment>
<evidence type="ECO:0000313" key="5">
    <source>
        <dbReference type="Proteomes" id="UP000199592"/>
    </source>
</evidence>
<dbReference type="InterPro" id="IPR000825">
    <property type="entry name" value="SUF_FeS_clus_asmbl_SufBD_core"/>
</dbReference>
<evidence type="ECO:0000256" key="1">
    <source>
        <dbReference type="ARBA" id="ARBA00043967"/>
    </source>
</evidence>
<dbReference type="STRING" id="1073328.SAMN05216294_0657"/>
<protein>
    <submittedName>
        <fullName evidence="4">Fe-S cluster assembly protein SufD</fullName>
    </submittedName>
</protein>
<evidence type="ECO:0000259" key="3">
    <source>
        <dbReference type="Pfam" id="PF19295"/>
    </source>
</evidence>
<dbReference type="Proteomes" id="UP000199592">
    <property type="component" value="Unassembled WGS sequence"/>
</dbReference>
<keyword evidence="5" id="KW-1185">Reference proteome</keyword>
<gene>
    <name evidence="4" type="ORF">SAMN04487892_1636</name>
</gene>
<dbReference type="InterPro" id="IPR055346">
    <property type="entry name" value="Fe-S_cluster_assembly_SufBD"/>
</dbReference>
<dbReference type="OrthoDB" id="9768262at2"/>
<feature type="domain" description="SUF system FeS cluster assembly SufBD core" evidence="2">
    <location>
        <begin position="175"/>
        <end position="405"/>
    </location>
</feature>
<evidence type="ECO:0000259" key="2">
    <source>
        <dbReference type="Pfam" id="PF01458"/>
    </source>
</evidence>
<dbReference type="GO" id="GO:0016226">
    <property type="term" value="P:iron-sulfur cluster assembly"/>
    <property type="evidence" value="ECO:0007669"/>
    <property type="project" value="InterPro"/>
</dbReference>
<dbReference type="RefSeq" id="WP_090292551.1">
    <property type="nucleotide sequence ID" value="NZ_FNKI01000001.1"/>
</dbReference>
<accession>A0A1H2UKD1</accession>
<feature type="domain" description="SUF system FeS cluster assembly SufBD N-terminal" evidence="3">
    <location>
        <begin position="23"/>
        <end position="168"/>
    </location>
</feature>
<dbReference type="InterPro" id="IPR011542">
    <property type="entry name" value="SUF_FeS_clus_asmbl_SufD"/>
</dbReference>
<dbReference type="AlphaFoldDB" id="A0A1H2UKD1"/>
<proteinExistence type="inferred from homology"/>
<sequence length="438" mass="49257">MDLKEKLVSSFLAFEDGLDLDNPVHEVRSAAIKNFEEKGFPSKKEEAWKYTSLNSIQKVDFSIFPKKETALEYKDIKKYFLHEIDTYKIVFVDGVYSSYLSETTHDGVDVCLMSSAFSKPMFRQVIEVYFNKAASKDESLTSLNTAFSKEGAYIYIPKNKMPKKPIQILHLATGNEAALMLQPRNLVVAEDNAEVQIIERHQSLTDNEVFTNSVTEIFAGKDAIVDYYKVQNDASTASLVDNTYISQKDSSVVRVHTFSLGGKLIRNNLNFYQNGERIDSTLKGVTILGDKQHVDHHTLVHHAQPNCESHQDYKGIFGDSSTGVFNGKIIVDKIAQKTDAFQQNNNILLSDKATINSKPQLEIFADDVKCSHGCTIGQLDEDALFYLRSRGIPQKEAKALLMYAFANNVLESVRIPELKARINKLIADKLGVRVGFDL</sequence>
<reference evidence="5" key="1">
    <citation type="submission" date="2016-10" db="EMBL/GenBank/DDBJ databases">
        <authorList>
            <person name="Varghese N."/>
            <person name="Submissions S."/>
        </authorList>
    </citation>
    <scope>NUCLEOTIDE SEQUENCE [LARGE SCALE GENOMIC DNA]</scope>
    <source>
        <strain evidence="5">DSM 25030</strain>
    </source>
</reference>